<organism evidence="1 2">
    <name type="scientific">Tepidimonas charontis</name>
    <dbReference type="NCBI Taxonomy" id="2267262"/>
    <lineage>
        <taxon>Bacteria</taxon>
        <taxon>Pseudomonadati</taxon>
        <taxon>Pseudomonadota</taxon>
        <taxon>Betaproteobacteria</taxon>
        <taxon>Burkholderiales</taxon>
        <taxon>Tepidimonas</taxon>
    </lineage>
</organism>
<name>A0A554XI19_9BURK</name>
<comment type="caution">
    <text evidence="1">The sequence shown here is derived from an EMBL/GenBank/DDBJ whole genome shotgun (WGS) entry which is preliminary data.</text>
</comment>
<dbReference type="AlphaFoldDB" id="A0A554XI19"/>
<keyword evidence="2" id="KW-1185">Reference proteome</keyword>
<dbReference type="RefSeq" id="WP_144327692.1">
    <property type="nucleotide sequence ID" value="NZ_VJON01000007.1"/>
</dbReference>
<sequence length="83" mass="9192">MYGAVNFRCINTEPGAGTAFAPPAGFEGDAQAYARYMRERWKSDPGVRQHVAVAGRRLVRGDEVVFVGRYADEARRIAKAAWC</sequence>
<protein>
    <submittedName>
        <fullName evidence="1">Uncharacterized protein</fullName>
    </submittedName>
</protein>
<dbReference type="OrthoDB" id="8563638at2"/>
<dbReference type="EMBL" id="VJON01000007">
    <property type="protein sequence ID" value="TSE35476.1"/>
    <property type="molecule type" value="Genomic_DNA"/>
</dbReference>
<accession>A0A554XI19</accession>
<dbReference type="Proteomes" id="UP000318294">
    <property type="component" value="Unassembled WGS sequence"/>
</dbReference>
<evidence type="ECO:0000313" key="1">
    <source>
        <dbReference type="EMBL" id="TSE35476.1"/>
    </source>
</evidence>
<proteinExistence type="predicted"/>
<reference evidence="1 2" key="1">
    <citation type="submission" date="2019-07" db="EMBL/GenBank/DDBJ databases">
        <title>Tepidimonas charontis SPSP-6 draft genome.</title>
        <authorList>
            <person name="Da Costa M.S."/>
            <person name="Froufe H.J.C."/>
            <person name="Egas C."/>
            <person name="Albuquerque L."/>
        </authorList>
    </citation>
    <scope>NUCLEOTIDE SEQUENCE [LARGE SCALE GENOMIC DNA]</scope>
    <source>
        <strain evidence="1 2">SPSP-6</strain>
    </source>
</reference>
<evidence type="ECO:0000313" key="2">
    <source>
        <dbReference type="Proteomes" id="UP000318294"/>
    </source>
</evidence>
<gene>
    <name evidence="1" type="ORF">Tchar_00672</name>
</gene>